<evidence type="ECO:0000313" key="2">
    <source>
        <dbReference type="EMBL" id="GAI42469.1"/>
    </source>
</evidence>
<sequence length="53" mass="5676">MGFPYLSTIVFLPVIGAIVIALLPGANPRRIKLTAAAFTAVSFFLSLALFSMF</sequence>
<name>X1QGU0_9ZZZZ</name>
<accession>X1QGU0</accession>
<protein>
    <recommendedName>
        <fullName evidence="3">NADH-quinone oxidoreductase subunit M</fullName>
    </recommendedName>
</protein>
<keyword evidence="1" id="KW-0812">Transmembrane</keyword>
<dbReference type="EMBL" id="BARV01029218">
    <property type="protein sequence ID" value="GAI42469.1"/>
    <property type="molecule type" value="Genomic_DNA"/>
</dbReference>
<organism evidence="2">
    <name type="scientific">marine sediment metagenome</name>
    <dbReference type="NCBI Taxonomy" id="412755"/>
    <lineage>
        <taxon>unclassified sequences</taxon>
        <taxon>metagenomes</taxon>
        <taxon>ecological metagenomes</taxon>
    </lineage>
</organism>
<feature type="non-terminal residue" evidence="2">
    <location>
        <position position="53"/>
    </location>
</feature>
<proteinExistence type="predicted"/>
<reference evidence="2" key="1">
    <citation type="journal article" date="2014" name="Front. Microbiol.">
        <title>High frequency of phylogenetically diverse reductive dehalogenase-homologous genes in deep subseafloor sedimentary metagenomes.</title>
        <authorList>
            <person name="Kawai M."/>
            <person name="Futagami T."/>
            <person name="Toyoda A."/>
            <person name="Takaki Y."/>
            <person name="Nishi S."/>
            <person name="Hori S."/>
            <person name="Arai W."/>
            <person name="Tsubouchi T."/>
            <person name="Morono Y."/>
            <person name="Uchiyama I."/>
            <person name="Ito T."/>
            <person name="Fujiyama A."/>
            <person name="Inagaki F."/>
            <person name="Takami H."/>
        </authorList>
    </citation>
    <scope>NUCLEOTIDE SEQUENCE</scope>
    <source>
        <strain evidence="2">Expedition CK06-06</strain>
    </source>
</reference>
<keyword evidence="1" id="KW-1133">Transmembrane helix</keyword>
<evidence type="ECO:0008006" key="3">
    <source>
        <dbReference type="Google" id="ProtNLM"/>
    </source>
</evidence>
<comment type="caution">
    <text evidence="2">The sequence shown here is derived from an EMBL/GenBank/DDBJ whole genome shotgun (WGS) entry which is preliminary data.</text>
</comment>
<gene>
    <name evidence="2" type="ORF">S06H3_46635</name>
</gene>
<feature type="transmembrane region" description="Helical" evidence="1">
    <location>
        <begin position="33"/>
        <end position="52"/>
    </location>
</feature>
<dbReference type="AlphaFoldDB" id="X1QGU0"/>
<keyword evidence="1" id="KW-0472">Membrane</keyword>
<feature type="transmembrane region" description="Helical" evidence="1">
    <location>
        <begin position="6"/>
        <end position="26"/>
    </location>
</feature>
<evidence type="ECO:0000256" key="1">
    <source>
        <dbReference type="SAM" id="Phobius"/>
    </source>
</evidence>